<dbReference type="Proteomes" id="UP001529510">
    <property type="component" value="Unassembled WGS sequence"/>
</dbReference>
<feature type="compositionally biased region" description="Low complexity" evidence="1">
    <location>
        <begin position="80"/>
        <end position="105"/>
    </location>
</feature>
<feature type="non-terminal residue" evidence="2">
    <location>
        <position position="1"/>
    </location>
</feature>
<dbReference type="InterPro" id="IPR028004">
    <property type="entry name" value="DUF4643"/>
</dbReference>
<dbReference type="AlphaFoldDB" id="A0ABD0QPT0"/>
<feature type="compositionally biased region" description="Basic and acidic residues" evidence="1">
    <location>
        <begin position="116"/>
        <end position="183"/>
    </location>
</feature>
<evidence type="ECO:0000313" key="3">
    <source>
        <dbReference type="Proteomes" id="UP001529510"/>
    </source>
</evidence>
<feature type="region of interest" description="Disordered" evidence="1">
    <location>
        <begin position="1"/>
        <end position="197"/>
    </location>
</feature>
<name>A0ABD0QPT0_CIRMR</name>
<evidence type="ECO:0000256" key="1">
    <source>
        <dbReference type="SAM" id="MobiDB-lite"/>
    </source>
</evidence>
<dbReference type="PANTHER" id="PTHR38004:SF1">
    <property type="entry name" value="PROLINE-RICH PROTEIN 33"/>
    <property type="match status" value="1"/>
</dbReference>
<comment type="caution">
    <text evidence="2">The sequence shown here is derived from an EMBL/GenBank/DDBJ whole genome shotgun (WGS) entry which is preliminary data.</text>
</comment>
<feature type="compositionally biased region" description="Polar residues" evidence="1">
    <location>
        <begin position="35"/>
        <end position="56"/>
    </location>
</feature>
<keyword evidence="3" id="KW-1185">Reference proteome</keyword>
<proteinExistence type="predicted"/>
<sequence>IFSPAPNSEAPITHLAMEKSSKQGNSDEGFIAQKQEPNQKSHLASDLQDSNKTNTDFKAATKPLKSATQKPSSNMNAENSLAAMLLKAAKSLQLSSSEESSAKSQTEPKASNMDVKAQHTQDSKADLITDAKVKMLKSDTSKPQKCATERQNEAVATEDAKFSKETLSEPTPDDQKKQDEPKGAQKPKGLKAKLSGWTRLKKHMVVEPEAPSFPEPEVEKNAQKVDIKISGKDKEESLGGQDVVKRKDEPRATKMWDAVLFHMFATKENIMKQIQSNKTEEERKNIGKDDQLVPSFVHRLPLLLYSPRFDARKLKEAAAKPLNKIATAFERGLLHRKQKEDLVHLQEKQQ</sequence>
<evidence type="ECO:0000313" key="2">
    <source>
        <dbReference type="EMBL" id="KAL0188239.1"/>
    </source>
</evidence>
<feature type="region of interest" description="Disordered" evidence="1">
    <location>
        <begin position="227"/>
        <end position="246"/>
    </location>
</feature>
<feature type="compositionally biased region" description="Polar residues" evidence="1">
    <location>
        <begin position="66"/>
        <end position="79"/>
    </location>
</feature>
<dbReference type="EMBL" id="JAMKFB020000007">
    <property type="protein sequence ID" value="KAL0188239.1"/>
    <property type="molecule type" value="Genomic_DNA"/>
</dbReference>
<feature type="non-terminal residue" evidence="2">
    <location>
        <position position="350"/>
    </location>
</feature>
<dbReference type="PANTHER" id="PTHR38004">
    <property type="entry name" value="PROLINE-RICH PROTEIN 33"/>
    <property type="match status" value="1"/>
</dbReference>
<reference evidence="2 3" key="1">
    <citation type="submission" date="2024-05" db="EMBL/GenBank/DDBJ databases">
        <title>Genome sequencing and assembly of Indian major carp, Cirrhinus mrigala (Hamilton, 1822).</title>
        <authorList>
            <person name="Mohindra V."/>
            <person name="Chowdhury L.M."/>
            <person name="Lal K."/>
            <person name="Jena J.K."/>
        </authorList>
    </citation>
    <scope>NUCLEOTIDE SEQUENCE [LARGE SCALE GENOMIC DNA]</scope>
    <source>
        <strain evidence="2">CM1030</strain>
        <tissue evidence="2">Blood</tissue>
    </source>
</reference>
<gene>
    <name evidence="2" type="ORF">M9458_015338</name>
</gene>
<organism evidence="2 3">
    <name type="scientific">Cirrhinus mrigala</name>
    <name type="common">Mrigala</name>
    <dbReference type="NCBI Taxonomy" id="683832"/>
    <lineage>
        <taxon>Eukaryota</taxon>
        <taxon>Metazoa</taxon>
        <taxon>Chordata</taxon>
        <taxon>Craniata</taxon>
        <taxon>Vertebrata</taxon>
        <taxon>Euteleostomi</taxon>
        <taxon>Actinopterygii</taxon>
        <taxon>Neopterygii</taxon>
        <taxon>Teleostei</taxon>
        <taxon>Ostariophysi</taxon>
        <taxon>Cypriniformes</taxon>
        <taxon>Cyprinidae</taxon>
        <taxon>Labeoninae</taxon>
        <taxon>Labeonini</taxon>
        <taxon>Cirrhinus</taxon>
    </lineage>
</organism>
<dbReference type="Pfam" id="PF15485">
    <property type="entry name" value="DUF4643"/>
    <property type="match status" value="1"/>
</dbReference>
<accession>A0ABD0QPT0</accession>
<protein>
    <submittedName>
        <fullName evidence="2">Uncharacterized protein</fullName>
    </submittedName>
</protein>